<feature type="compositionally biased region" description="Basic and acidic residues" evidence="1">
    <location>
        <begin position="1"/>
        <end position="11"/>
    </location>
</feature>
<organism evidence="2 3">
    <name type="scientific">Skeletonema marinoi</name>
    <dbReference type="NCBI Taxonomy" id="267567"/>
    <lineage>
        <taxon>Eukaryota</taxon>
        <taxon>Sar</taxon>
        <taxon>Stramenopiles</taxon>
        <taxon>Ochrophyta</taxon>
        <taxon>Bacillariophyta</taxon>
        <taxon>Coscinodiscophyceae</taxon>
        <taxon>Thalassiosirophycidae</taxon>
        <taxon>Thalassiosirales</taxon>
        <taxon>Skeletonemataceae</taxon>
        <taxon>Skeletonema</taxon>
        <taxon>Skeletonema marinoi-dohrnii complex</taxon>
    </lineage>
</organism>
<feature type="compositionally biased region" description="Acidic residues" evidence="1">
    <location>
        <begin position="32"/>
        <end position="41"/>
    </location>
</feature>
<feature type="region of interest" description="Disordered" evidence="1">
    <location>
        <begin position="199"/>
        <end position="256"/>
    </location>
</feature>
<feature type="region of interest" description="Disordered" evidence="1">
    <location>
        <begin position="1"/>
        <end position="49"/>
    </location>
</feature>
<sequence>MSNIDEARAQLEEGLFDSDSSNDDDSQKSSSSDEESDDDDTSSSVNLKPALKKGDRVVAAWWDLSRNEGVNSTDGKWFSGKVHAVKERDRYSGSRASKYGPIRIYDIHYDDGDELEGILDVFVCPEKDHELENNTNSRDWKGVRNVKDRASSDRYTKEIGWYVAIIDGEEKSFSTLYEAMKKSDEYTIEVKKGGVRKSDLNLPNEWKLPNKKKRGRPKKMNKEEDNPVKKKKPNLKEIFDDTGSDTDDDMDGVSEPIASDQVESLPRDGEPNYTGVYTSTKIGVYRSLFKDKNHVQKSAGRYMLKADAARARDECCRELVGFLRKGPNFNTVEEYKIARAREIEARGLSLKEVGTLPEMTAQIQEKRNEHGESRQRSNDENEGESADDESLASDQVESLPAVGEPNYTGAVKSHKSGVYRSLIYDKNNGVWGQKSAGVYTLKADAAHARDECSRELGGFPAKGGPNFNTVEEYKIARAREIEARGLSLKEVGTLSEMSAQIQEKRNEHGESRQRSNDENEGESADESLASDQDKDEESVDVGFKLSGKGEEIKYTGVSFITRTDRYRGVNWYNNKSNSVGEFVLAADAAHSRDELCRVMNVTKRGFNFSTEEEYKHARTMEINRRGLSLDKAGSLTGILAKIQARRTKWIESRQRNDDEDDSSQSSSDDLPLIAMKTKRRRSASPKETVVKTSSDYRGVKYNQRKEKHWTVSIFYNGKDRFVGVYDLETDAARVHDEVAAILVSNDDPNFATKSDHEQARKREAETLGLNLEMIDSFQASMEKAQIYVNSLLSGAENVAQGVSRKTRSSSPFTPILSDCEMRSEASFVENVNGSSRKIVDLNEAMTMKWGRRLPTAGSLFIDSYQQNLCEMLGGVVDESSKTPIGTFVSICTVQSADGQEEHDRDLDGGESTHDSPRNIDMKTSSDFGDKLSGGQVENNIDKGIVEKEKPVERHGNLVEAGHDNQDEVPLEKNKPVERHDNLVGAGHDNQDEGILEKTKPDERHEILVGADYDNQGAEKVDLSEDVKKKEVKYTGISKRKGSNRYRGQAWYNGKISSMGDFVLSVDAAHSRDVFCRSFGLNKPLNFNTQEEYEQARATEIEQRGLTLDAADTLAKQKEVTLLSKVATRIKDKKAKWDAESKKSNSDAPVPREKKSQSKQTTQDDSDDDISLFSEANDEQEVFAQSQDSAAITVAASNVTAAAVKPKLSELNLVSVTKEQEESLDFPIGCQVLWKLQDESFHRGVVALAWLNMTQTISLVYEVEPLSGESKQMKCASELAFDTRCPVYIKASPTDNNALVEGEVLLSRTDGTKTLYSILVKKEGNEFQLKHDVPSDLVGFRKITNKNTSPSRRVTDVSEPNNQDLHSEQKPRPKTKSAKEVQPKRVNSPEKEVNGLCDMSISTSNSTISTRDSGRMSTPRGRSGNRNGTIWDGRSIDIELPKWLLSDNAVKDHLRYHLTGSPRGRKTIFSQIYGKTNCTLKMPSHDNVIRIETTPGKFAIESLRKAKIELENIFLDYLNHDGCIGRLFYDLASSCQYLHPQRGRTCVYQRNPWQPNEMGYMTVIEVPYSHDDNKSHTFHLLSKESRTLSRVRSVGCTIRIVDKRGRVKTNWVACKPYVWVWGHKPGDVDDAVQILNDANREHLNTCGCHLPR</sequence>
<feature type="region of interest" description="Disordered" evidence="1">
    <location>
        <begin position="501"/>
        <end position="539"/>
    </location>
</feature>
<name>A0AAD9DD36_9STRA</name>
<feature type="compositionally biased region" description="Acidic residues" evidence="1">
    <location>
        <begin position="14"/>
        <end position="24"/>
    </location>
</feature>
<feature type="region of interest" description="Disordered" evidence="1">
    <location>
        <begin position="1342"/>
        <end position="1427"/>
    </location>
</feature>
<proteinExistence type="predicted"/>
<feature type="compositionally biased region" description="Basic and acidic residues" evidence="1">
    <location>
        <begin position="220"/>
        <end position="239"/>
    </location>
</feature>
<feature type="compositionally biased region" description="Basic residues" evidence="1">
    <location>
        <begin position="209"/>
        <end position="219"/>
    </location>
</feature>
<feature type="compositionally biased region" description="Basic and acidic residues" evidence="1">
    <location>
        <begin position="1134"/>
        <end position="1155"/>
    </location>
</feature>
<accession>A0AAD9DD36</accession>
<feature type="compositionally biased region" description="Acidic residues" evidence="1">
    <location>
        <begin position="380"/>
        <end position="391"/>
    </location>
</feature>
<feature type="compositionally biased region" description="Basic and acidic residues" evidence="1">
    <location>
        <begin position="1364"/>
        <end position="1392"/>
    </location>
</feature>
<evidence type="ECO:0000313" key="2">
    <source>
        <dbReference type="EMBL" id="KAK1741343.1"/>
    </source>
</evidence>
<dbReference type="Proteomes" id="UP001224775">
    <property type="component" value="Unassembled WGS sequence"/>
</dbReference>
<feature type="compositionally biased region" description="Basic and acidic residues" evidence="1">
    <location>
        <begin position="899"/>
        <end position="920"/>
    </location>
</feature>
<protein>
    <recommendedName>
        <fullName evidence="4">AP2/ERF domain-containing protein</fullName>
    </recommendedName>
</protein>
<comment type="caution">
    <text evidence="2">The sequence shown here is derived from an EMBL/GenBank/DDBJ whole genome shotgun (WGS) entry which is preliminary data.</text>
</comment>
<gene>
    <name evidence="2" type="ORF">QTG54_007821</name>
</gene>
<reference evidence="2" key="1">
    <citation type="submission" date="2023-06" db="EMBL/GenBank/DDBJ databases">
        <title>Survivors Of The Sea: Transcriptome response of Skeletonema marinoi to long-term dormancy.</title>
        <authorList>
            <person name="Pinder M.I.M."/>
            <person name="Kourtchenko O."/>
            <person name="Robertson E.K."/>
            <person name="Larsson T."/>
            <person name="Maumus F."/>
            <person name="Osuna-Cruz C.M."/>
            <person name="Vancaester E."/>
            <person name="Stenow R."/>
            <person name="Vandepoele K."/>
            <person name="Ploug H."/>
            <person name="Bruchert V."/>
            <person name="Godhe A."/>
            <person name="Topel M."/>
        </authorList>
    </citation>
    <scope>NUCLEOTIDE SEQUENCE</scope>
    <source>
        <strain evidence="2">R05AC</strain>
    </source>
</reference>
<evidence type="ECO:0000313" key="3">
    <source>
        <dbReference type="Proteomes" id="UP001224775"/>
    </source>
</evidence>
<feature type="compositionally biased region" description="Basic and acidic residues" evidence="1">
    <location>
        <begin position="365"/>
        <end position="379"/>
    </location>
</feature>
<feature type="region of interest" description="Disordered" evidence="1">
    <location>
        <begin position="365"/>
        <end position="395"/>
    </location>
</feature>
<evidence type="ECO:0000256" key="1">
    <source>
        <dbReference type="SAM" id="MobiDB-lite"/>
    </source>
</evidence>
<feature type="region of interest" description="Disordered" evidence="1">
    <location>
        <begin position="652"/>
        <end position="691"/>
    </location>
</feature>
<feature type="compositionally biased region" description="Polar residues" evidence="1">
    <location>
        <begin position="1344"/>
        <end position="1363"/>
    </location>
</feature>
<feature type="compositionally biased region" description="Acidic residues" evidence="1">
    <location>
        <begin position="240"/>
        <end position="252"/>
    </location>
</feature>
<dbReference type="Gene3D" id="2.30.30.140">
    <property type="match status" value="1"/>
</dbReference>
<evidence type="ECO:0008006" key="4">
    <source>
        <dbReference type="Google" id="ProtNLM"/>
    </source>
</evidence>
<feature type="compositionally biased region" description="Basic and acidic residues" evidence="1">
    <location>
        <begin position="502"/>
        <end position="517"/>
    </location>
</feature>
<keyword evidence="3" id="KW-1185">Reference proteome</keyword>
<feature type="region of interest" description="Disordered" evidence="1">
    <location>
        <begin position="895"/>
        <end position="936"/>
    </location>
</feature>
<feature type="compositionally biased region" description="Low complexity" evidence="1">
    <location>
        <begin position="1399"/>
        <end position="1409"/>
    </location>
</feature>
<dbReference type="EMBL" id="JATAAI010000013">
    <property type="protein sequence ID" value="KAK1741343.1"/>
    <property type="molecule type" value="Genomic_DNA"/>
</dbReference>
<feature type="region of interest" description="Disordered" evidence="1">
    <location>
        <begin position="1133"/>
        <end position="1169"/>
    </location>
</feature>